<comment type="subunit">
    <text evidence="4 8">Monomer.</text>
</comment>
<dbReference type="PANTHER" id="PTHR11557:SF0">
    <property type="entry name" value="PORPHOBILINOGEN DEAMINASE"/>
    <property type="match status" value="1"/>
</dbReference>
<comment type="catalytic activity">
    <reaction evidence="7 8">
        <text>4 porphobilinogen + H2O = hydroxymethylbilane + 4 NH4(+)</text>
        <dbReference type="Rhea" id="RHEA:13185"/>
        <dbReference type="ChEBI" id="CHEBI:15377"/>
        <dbReference type="ChEBI" id="CHEBI:28938"/>
        <dbReference type="ChEBI" id="CHEBI:57845"/>
        <dbReference type="ChEBI" id="CHEBI:58126"/>
        <dbReference type="EC" id="2.5.1.61"/>
    </reaction>
</comment>
<organism evidence="11 12">
    <name type="scientific">Rhizobium leguminosarum bv. trifolii WSM2297</name>
    <dbReference type="NCBI Taxonomy" id="754762"/>
    <lineage>
        <taxon>Bacteria</taxon>
        <taxon>Pseudomonadati</taxon>
        <taxon>Pseudomonadota</taxon>
        <taxon>Alphaproteobacteria</taxon>
        <taxon>Hyphomicrobiales</taxon>
        <taxon>Rhizobiaceae</taxon>
        <taxon>Rhizobium/Agrobacterium group</taxon>
        <taxon>Rhizobium</taxon>
    </lineage>
</organism>
<name>J0CPR7_RHILT</name>
<feature type="modified residue" description="S-(dipyrrolylmethanemethyl)cysteine" evidence="8">
    <location>
        <position position="264"/>
    </location>
</feature>
<comment type="miscellaneous">
    <text evidence="8">The porphobilinogen subunits are added to the dipyrromethane group.</text>
</comment>
<dbReference type="InterPro" id="IPR000860">
    <property type="entry name" value="HemC"/>
</dbReference>
<evidence type="ECO:0000256" key="4">
    <source>
        <dbReference type="ARBA" id="ARBA00011245"/>
    </source>
</evidence>
<evidence type="ECO:0000256" key="2">
    <source>
        <dbReference type="ARBA" id="ARBA00004735"/>
    </source>
</evidence>
<feature type="domain" description="Porphobilinogen deaminase N-terminal" evidence="9">
    <location>
        <begin position="26"/>
        <end position="234"/>
    </location>
</feature>
<evidence type="ECO:0000256" key="6">
    <source>
        <dbReference type="ARBA" id="ARBA00023244"/>
    </source>
</evidence>
<evidence type="ECO:0000256" key="8">
    <source>
        <dbReference type="HAMAP-Rule" id="MF_00260"/>
    </source>
</evidence>
<dbReference type="GO" id="GO:0005737">
    <property type="term" value="C:cytoplasm"/>
    <property type="evidence" value="ECO:0007669"/>
    <property type="project" value="UniProtKB-UniRule"/>
</dbReference>
<evidence type="ECO:0000313" key="11">
    <source>
        <dbReference type="EMBL" id="EJC81645.1"/>
    </source>
</evidence>
<evidence type="ECO:0000256" key="3">
    <source>
        <dbReference type="ARBA" id="ARBA00005638"/>
    </source>
</evidence>
<accession>J0CPR7</accession>
<comment type="similarity">
    <text evidence="3 8">Belongs to the HMBS family.</text>
</comment>
<evidence type="ECO:0000256" key="1">
    <source>
        <dbReference type="ARBA" id="ARBA00002869"/>
    </source>
</evidence>
<comment type="function">
    <text evidence="1 8">Tetrapolymerization of the monopyrrole PBG into the hydroxymethylbilane pre-uroporphyrinogen in several discrete steps.</text>
</comment>
<dbReference type="AlphaFoldDB" id="J0CPR7"/>
<evidence type="ECO:0000259" key="9">
    <source>
        <dbReference type="Pfam" id="PF01379"/>
    </source>
</evidence>
<protein>
    <recommendedName>
        <fullName evidence="8">Porphobilinogen deaminase</fullName>
        <shortName evidence="8">PBG</shortName>
        <ecNumber evidence="8">2.5.1.61</ecNumber>
    </recommendedName>
    <alternativeName>
        <fullName evidence="8">Hydroxymethylbilane synthase</fullName>
        <shortName evidence="8">HMBS</shortName>
    </alternativeName>
    <alternativeName>
        <fullName evidence="8">Pre-uroporphyrinogen synthase</fullName>
    </alternativeName>
</protein>
<dbReference type="Pfam" id="PF03900">
    <property type="entry name" value="Porphobil_deamC"/>
    <property type="match status" value="1"/>
</dbReference>
<reference evidence="11 12" key="1">
    <citation type="submission" date="2012-02" db="EMBL/GenBank/DDBJ databases">
        <title>Improved High-Quality Draft Sequence of Rhizobium leguminosarum bv. trifolii WSM2297.</title>
        <authorList>
            <consortium name="US DOE Joint Genome Institute"/>
            <person name="Lucas S."/>
            <person name="Han J."/>
            <person name="Lapidus A."/>
            <person name="Cheng J.-F."/>
            <person name="Goodwin L."/>
            <person name="Pitluck S."/>
            <person name="Peters L."/>
            <person name="Ovchinnikova G."/>
            <person name="Zhang X."/>
            <person name="Detter J.C."/>
            <person name="Han C."/>
            <person name="Tapia R."/>
            <person name="Land M."/>
            <person name="Hauser L."/>
            <person name="Kyrpides N."/>
            <person name="Ivanova N."/>
            <person name="Pagani I."/>
            <person name="Brau L."/>
            <person name="Yates R."/>
            <person name="O'Hara G."/>
            <person name="Rui T."/>
            <person name="Howieson J."/>
            <person name="Reeve W."/>
            <person name="Woyke T."/>
        </authorList>
    </citation>
    <scope>NUCLEOTIDE SEQUENCE [LARGE SCALE GENOMIC DNA]</scope>
    <source>
        <strain evidence="11 12">WSM2297</strain>
    </source>
</reference>
<dbReference type="NCBIfam" id="TIGR00212">
    <property type="entry name" value="hemC"/>
    <property type="match status" value="1"/>
</dbReference>
<dbReference type="PANTHER" id="PTHR11557">
    <property type="entry name" value="PORPHOBILINOGEN DEAMINASE"/>
    <property type="match status" value="1"/>
</dbReference>
<dbReference type="InterPro" id="IPR022417">
    <property type="entry name" value="Porphobilin_deaminase_N"/>
</dbReference>
<dbReference type="SUPFAM" id="SSF53850">
    <property type="entry name" value="Periplasmic binding protein-like II"/>
    <property type="match status" value="1"/>
</dbReference>
<proteinExistence type="inferred from homology"/>
<dbReference type="InterPro" id="IPR036803">
    <property type="entry name" value="Porphobilinogen_deaminase_C_sf"/>
</dbReference>
<dbReference type="Gene3D" id="3.30.160.40">
    <property type="entry name" value="Porphobilinogen deaminase, C-terminal domain"/>
    <property type="match status" value="1"/>
</dbReference>
<dbReference type="HOGENOM" id="CLU_019704_1_2_5"/>
<dbReference type="EMBL" id="JH719395">
    <property type="protein sequence ID" value="EJC81645.1"/>
    <property type="molecule type" value="Genomic_DNA"/>
</dbReference>
<sequence>MIAMGWKPVYENSGNNGTERMQTKPFRIGTRGSPLALAQAHEARDRLMAAHHLPEEMFEIVVLTTKGDRITDRSLAEIGGKGLFTEELEQKLASGELDFAVHSAKDMPTKLPEGLHLSAYLPREDIRDAVIGRTARKLIDLPHGATVGSSSLRRQALIRRMRPDINVVTFRGLVETRLRKLEEGQVDATLLALAGLKRLGKVEVITDILDPDTFPPAPAQGAICIESRIGDTGIDDLLAPVNDAATFDAVSCERAFLAALDGSCRTPIGGYAVCEGDLIRFSGLIITPDGRSQHAVTTDGHRRDAAALGTRAGQDVRARAGSAFFDDWH</sequence>
<evidence type="ECO:0000313" key="12">
    <source>
        <dbReference type="Proteomes" id="UP000005732"/>
    </source>
</evidence>
<dbReference type="PRINTS" id="PR00151">
    <property type="entry name" value="PORPHBDMNASE"/>
</dbReference>
<dbReference type="GO" id="GO:0006782">
    <property type="term" value="P:protoporphyrinogen IX biosynthetic process"/>
    <property type="evidence" value="ECO:0007669"/>
    <property type="project" value="UniProtKB-UniRule"/>
</dbReference>
<dbReference type="EC" id="2.5.1.61" evidence="8"/>
<comment type="pathway">
    <text evidence="2">Porphyrin-containing compound metabolism; protoporphyrin-IX biosynthesis; coproporphyrinogen-III from 5-aminolevulinate: step 2/4.</text>
</comment>
<comment type="cofactor">
    <cofactor evidence="8">
        <name>dipyrromethane</name>
        <dbReference type="ChEBI" id="CHEBI:60342"/>
    </cofactor>
    <text evidence="8">Binds 1 dipyrromethane group covalently.</text>
</comment>
<dbReference type="Pfam" id="PF01379">
    <property type="entry name" value="Porphobil_deam"/>
    <property type="match status" value="1"/>
</dbReference>
<dbReference type="Gene3D" id="3.40.190.10">
    <property type="entry name" value="Periplasmic binding protein-like II"/>
    <property type="match status" value="2"/>
</dbReference>
<gene>
    <name evidence="8" type="primary">hemC</name>
    <name evidence="11" type="ORF">Rleg4DRAFT_3331</name>
</gene>
<dbReference type="FunFam" id="3.40.190.10:FF:000005">
    <property type="entry name" value="Porphobilinogen deaminase"/>
    <property type="match status" value="1"/>
</dbReference>
<evidence type="ECO:0000259" key="10">
    <source>
        <dbReference type="Pfam" id="PF03900"/>
    </source>
</evidence>
<dbReference type="InterPro" id="IPR022419">
    <property type="entry name" value="Porphobilin_deaminase_cofac_BS"/>
</dbReference>
<dbReference type="UniPathway" id="UPA00251">
    <property type="reaction ID" value="UER00319"/>
</dbReference>
<keyword evidence="5 8" id="KW-0808">Transferase</keyword>
<keyword evidence="6 8" id="KW-0627">Porphyrin biosynthesis</keyword>
<feature type="domain" description="Porphobilinogen deaminase C-terminal" evidence="10">
    <location>
        <begin position="249"/>
        <end position="315"/>
    </location>
</feature>
<evidence type="ECO:0000256" key="5">
    <source>
        <dbReference type="ARBA" id="ARBA00022679"/>
    </source>
</evidence>
<dbReference type="PIRSF" id="PIRSF001438">
    <property type="entry name" value="4pyrrol_synth_OHMeBilane_synth"/>
    <property type="match status" value="1"/>
</dbReference>
<evidence type="ECO:0000256" key="7">
    <source>
        <dbReference type="ARBA" id="ARBA00048169"/>
    </source>
</evidence>
<dbReference type="SUPFAM" id="SSF54782">
    <property type="entry name" value="Porphobilinogen deaminase (hydroxymethylbilane synthase), C-terminal domain"/>
    <property type="match status" value="1"/>
</dbReference>
<dbReference type="InterPro" id="IPR022418">
    <property type="entry name" value="Porphobilinogen_deaminase_C"/>
</dbReference>
<dbReference type="PROSITE" id="PS00533">
    <property type="entry name" value="PORPHOBILINOGEN_DEAM"/>
    <property type="match status" value="1"/>
</dbReference>
<dbReference type="GO" id="GO:0004418">
    <property type="term" value="F:hydroxymethylbilane synthase activity"/>
    <property type="evidence" value="ECO:0007669"/>
    <property type="project" value="UniProtKB-UniRule"/>
</dbReference>
<dbReference type="Proteomes" id="UP000005732">
    <property type="component" value="Unassembled WGS sequence"/>
</dbReference>
<dbReference type="HAMAP" id="MF_00260">
    <property type="entry name" value="Porphobil_deam"/>
    <property type="match status" value="1"/>
</dbReference>